<organism evidence="1 2">
    <name type="scientific">Ancylostoma ceylanicum</name>
    <dbReference type="NCBI Taxonomy" id="53326"/>
    <lineage>
        <taxon>Eukaryota</taxon>
        <taxon>Metazoa</taxon>
        <taxon>Ecdysozoa</taxon>
        <taxon>Nematoda</taxon>
        <taxon>Chromadorea</taxon>
        <taxon>Rhabditida</taxon>
        <taxon>Rhabditina</taxon>
        <taxon>Rhabditomorpha</taxon>
        <taxon>Strongyloidea</taxon>
        <taxon>Ancylostomatidae</taxon>
        <taxon>Ancylostomatinae</taxon>
        <taxon>Ancylostoma</taxon>
    </lineage>
</organism>
<dbReference type="AlphaFoldDB" id="A0A016SWY6"/>
<sequence>MQFLTLISNPEPRFPAELCIVSFTYFFPRRCDKPYSCMGPRLCSSTFASDLGMSSKRTGNKISQRHSFFSRSVTFQACRNARFK</sequence>
<reference evidence="2" key="1">
    <citation type="journal article" date="2015" name="Nat. Genet.">
        <title>The genome and transcriptome of the zoonotic hookworm Ancylostoma ceylanicum identify infection-specific gene families.</title>
        <authorList>
            <person name="Schwarz E.M."/>
            <person name="Hu Y."/>
            <person name="Antoshechkin I."/>
            <person name="Miller M.M."/>
            <person name="Sternberg P.W."/>
            <person name="Aroian R.V."/>
        </authorList>
    </citation>
    <scope>NUCLEOTIDE SEQUENCE</scope>
    <source>
        <strain evidence="2">HY135</strain>
    </source>
</reference>
<dbReference type="EMBL" id="JARK01001501">
    <property type="protein sequence ID" value="EYB94975.1"/>
    <property type="molecule type" value="Genomic_DNA"/>
</dbReference>
<gene>
    <name evidence="1" type="primary">Acey_s0165.g40</name>
    <name evidence="1" type="ORF">Y032_0165g40</name>
</gene>
<accession>A0A016SWY6</accession>
<evidence type="ECO:0000313" key="1">
    <source>
        <dbReference type="EMBL" id="EYB94975.1"/>
    </source>
</evidence>
<dbReference type="Proteomes" id="UP000024635">
    <property type="component" value="Unassembled WGS sequence"/>
</dbReference>
<name>A0A016SWY6_9BILA</name>
<comment type="caution">
    <text evidence="1">The sequence shown here is derived from an EMBL/GenBank/DDBJ whole genome shotgun (WGS) entry which is preliminary data.</text>
</comment>
<keyword evidence="2" id="KW-1185">Reference proteome</keyword>
<proteinExistence type="predicted"/>
<protein>
    <submittedName>
        <fullName evidence="1">Uncharacterized protein</fullName>
    </submittedName>
</protein>
<evidence type="ECO:0000313" key="2">
    <source>
        <dbReference type="Proteomes" id="UP000024635"/>
    </source>
</evidence>